<evidence type="ECO:0000256" key="2">
    <source>
        <dbReference type="ARBA" id="ARBA00013017"/>
    </source>
</evidence>
<dbReference type="InterPro" id="IPR036249">
    <property type="entry name" value="Thioredoxin-like_sf"/>
</dbReference>
<dbReference type="GO" id="GO:0034599">
    <property type="term" value="P:cellular response to oxidative stress"/>
    <property type="evidence" value="ECO:0007669"/>
    <property type="project" value="TreeGrafter"/>
</dbReference>
<dbReference type="EC" id="1.11.1.24" evidence="2"/>
<dbReference type="CDD" id="cd03017">
    <property type="entry name" value="PRX_BCP"/>
    <property type="match status" value="1"/>
</dbReference>
<organism evidence="12">
    <name type="scientific">mine drainage metagenome</name>
    <dbReference type="NCBI Taxonomy" id="410659"/>
    <lineage>
        <taxon>unclassified sequences</taxon>
        <taxon>metagenomes</taxon>
        <taxon>ecological metagenomes</taxon>
    </lineage>
</organism>
<dbReference type="GO" id="GO:0008379">
    <property type="term" value="F:thioredoxin peroxidase activity"/>
    <property type="evidence" value="ECO:0007669"/>
    <property type="project" value="TreeGrafter"/>
</dbReference>
<evidence type="ECO:0000259" key="11">
    <source>
        <dbReference type="PROSITE" id="PS51352"/>
    </source>
</evidence>
<keyword evidence="7" id="KW-0676">Redox-active center</keyword>
<dbReference type="PROSITE" id="PS51352">
    <property type="entry name" value="THIOREDOXIN_2"/>
    <property type="match status" value="1"/>
</dbReference>
<gene>
    <name evidence="12" type="primary">bcp_19</name>
    <name evidence="12" type="ORF">GALL_189920</name>
</gene>
<comment type="caution">
    <text evidence="12">The sequence shown here is derived from an EMBL/GenBank/DDBJ whole genome shotgun (WGS) entry which is preliminary data.</text>
</comment>
<evidence type="ECO:0000256" key="5">
    <source>
        <dbReference type="ARBA" id="ARBA00023002"/>
    </source>
</evidence>
<protein>
    <recommendedName>
        <fullName evidence="2">thioredoxin-dependent peroxiredoxin</fullName>
        <ecNumber evidence="2">1.11.1.24</ecNumber>
    </recommendedName>
    <alternativeName>
        <fullName evidence="8">Thioredoxin peroxidase</fullName>
    </alternativeName>
</protein>
<dbReference type="Gene3D" id="3.40.30.10">
    <property type="entry name" value="Glutaredoxin"/>
    <property type="match status" value="1"/>
</dbReference>
<dbReference type="GO" id="GO:0005737">
    <property type="term" value="C:cytoplasm"/>
    <property type="evidence" value="ECO:0007669"/>
    <property type="project" value="TreeGrafter"/>
</dbReference>
<dbReference type="SUPFAM" id="SSF52833">
    <property type="entry name" value="Thioredoxin-like"/>
    <property type="match status" value="1"/>
</dbReference>
<dbReference type="InterPro" id="IPR050924">
    <property type="entry name" value="Peroxiredoxin_BCP/PrxQ"/>
</dbReference>
<comment type="subunit">
    <text evidence="1">Monomer.</text>
</comment>
<keyword evidence="4" id="KW-0049">Antioxidant</keyword>
<evidence type="ECO:0000256" key="4">
    <source>
        <dbReference type="ARBA" id="ARBA00022862"/>
    </source>
</evidence>
<proteinExistence type="inferred from homology"/>
<dbReference type="InterPro" id="IPR013766">
    <property type="entry name" value="Thioredoxin_domain"/>
</dbReference>
<evidence type="ECO:0000256" key="7">
    <source>
        <dbReference type="ARBA" id="ARBA00023284"/>
    </source>
</evidence>
<keyword evidence="6" id="KW-1015">Disulfide bond</keyword>
<dbReference type="GO" id="GO:0045454">
    <property type="term" value="P:cell redox homeostasis"/>
    <property type="evidence" value="ECO:0007669"/>
    <property type="project" value="TreeGrafter"/>
</dbReference>
<evidence type="ECO:0000256" key="9">
    <source>
        <dbReference type="ARBA" id="ARBA00038489"/>
    </source>
</evidence>
<dbReference type="FunFam" id="3.40.30.10:FF:000007">
    <property type="entry name" value="Thioredoxin-dependent thiol peroxidase"/>
    <property type="match status" value="1"/>
</dbReference>
<comment type="catalytic activity">
    <reaction evidence="10">
        <text>a hydroperoxide + [thioredoxin]-dithiol = an alcohol + [thioredoxin]-disulfide + H2O</text>
        <dbReference type="Rhea" id="RHEA:62620"/>
        <dbReference type="Rhea" id="RHEA-COMP:10698"/>
        <dbReference type="Rhea" id="RHEA-COMP:10700"/>
        <dbReference type="ChEBI" id="CHEBI:15377"/>
        <dbReference type="ChEBI" id="CHEBI:29950"/>
        <dbReference type="ChEBI" id="CHEBI:30879"/>
        <dbReference type="ChEBI" id="CHEBI:35924"/>
        <dbReference type="ChEBI" id="CHEBI:50058"/>
        <dbReference type="EC" id="1.11.1.24"/>
    </reaction>
</comment>
<name>A0A1J5RT95_9ZZZZ</name>
<sequence>MKWLILLGLFASLFILVSQMARAAELPKVGEPAPGFDLPDQNGVRHNLGEFAGKWLVLYFYPKDDTPGCTQEACAFRDDMHKLAAMGAQVVGISVDDSDSHAEFAKKYHLPFPLLADKSAEVAARYGALMNLWLVKFARRYTFLIDPHGKIAKVYEKVETSRHSTEIIEDLQQLVAKEK</sequence>
<evidence type="ECO:0000313" key="12">
    <source>
        <dbReference type="EMBL" id="OIQ98898.1"/>
    </source>
</evidence>
<evidence type="ECO:0000256" key="10">
    <source>
        <dbReference type="ARBA" id="ARBA00049091"/>
    </source>
</evidence>
<keyword evidence="5 12" id="KW-0560">Oxidoreductase</keyword>
<evidence type="ECO:0000256" key="1">
    <source>
        <dbReference type="ARBA" id="ARBA00011245"/>
    </source>
</evidence>
<dbReference type="PANTHER" id="PTHR42801:SF4">
    <property type="entry name" value="AHPC_TSA FAMILY PROTEIN"/>
    <property type="match status" value="1"/>
</dbReference>
<accession>A0A1J5RT95</accession>
<comment type="similarity">
    <text evidence="9">Belongs to the peroxiredoxin family. BCP/PrxQ subfamily.</text>
</comment>
<evidence type="ECO:0000256" key="8">
    <source>
        <dbReference type="ARBA" id="ARBA00032824"/>
    </source>
</evidence>
<dbReference type="EMBL" id="MLJW01000112">
    <property type="protein sequence ID" value="OIQ98898.1"/>
    <property type="molecule type" value="Genomic_DNA"/>
</dbReference>
<dbReference type="PANTHER" id="PTHR42801">
    <property type="entry name" value="THIOREDOXIN-DEPENDENT PEROXIDE REDUCTASE"/>
    <property type="match status" value="1"/>
</dbReference>
<reference evidence="12" key="1">
    <citation type="submission" date="2016-10" db="EMBL/GenBank/DDBJ databases">
        <title>Sequence of Gallionella enrichment culture.</title>
        <authorList>
            <person name="Poehlein A."/>
            <person name="Muehling M."/>
            <person name="Daniel R."/>
        </authorList>
    </citation>
    <scope>NUCLEOTIDE SEQUENCE</scope>
</reference>
<evidence type="ECO:0000256" key="3">
    <source>
        <dbReference type="ARBA" id="ARBA00022559"/>
    </source>
</evidence>
<keyword evidence="3 12" id="KW-0575">Peroxidase</keyword>
<dbReference type="InterPro" id="IPR024706">
    <property type="entry name" value="Peroxiredoxin_AhpC-typ"/>
</dbReference>
<feature type="domain" description="Thioredoxin" evidence="11">
    <location>
        <begin position="27"/>
        <end position="176"/>
    </location>
</feature>
<dbReference type="Pfam" id="PF00578">
    <property type="entry name" value="AhpC-TSA"/>
    <property type="match status" value="1"/>
</dbReference>
<evidence type="ECO:0000256" key="6">
    <source>
        <dbReference type="ARBA" id="ARBA00023157"/>
    </source>
</evidence>
<dbReference type="PIRSF" id="PIRSF000239">
    <property type="entry name" value="AHPC"/>
    <property type="match status" value="1"/>
</dbReference>
<dbReference type="InterPro" id="IPR000866">
    <property type="entry name" value="AhpC/TSA"/>
</dbReference>
<dbReference type="AlphaFoldDB" id="A0A1J5RT95"/>